<evidence type="ECO:0008006" key="4">
    <source>
        <dbReference type="Google" id="ProtNLM"/>
    </source>
</evidence>
<dbReference type="Proteomes" id="UP000242560">
    <property type="component" value="Unassembled WGS sequence"/>
</dbReference>
<evidence type="ECO:0000313" key="2">
    <source>
        <dbReference type="EMBL" id="SFI75062.1"/>
    </source>
</evidence>
<organism evidence="2 3">
    <name type="scientific">Kaistella treverensis</name>
    <dbReference type="NCBI Taxonomy" id="631455"/>
    <lineage>
        <taxon>Bacteria</taxon>
        <taxon>Pseudomonadati</taxon>
        <taxon>Bacteroidota</taxon>
        <taxon>Flavobacteriia</taxon>
        <taxon>Flavobacteriales</taxon>
        <taxon>Weeksellaceae</taxon>
        <taxon>Chryseobacterium group</taxon>
        <taxon>Kaistella</taxon>
    </lineage>
</organism>
<accession>A0A1I3KRF4</accession>
<name>A0A1I3KRF4_9FLAO</name>
<keyword evidence="3" id="KW-1185">Reference proteome</keyword>
<keyword evidence="1" id="KW-0732">Signal</keyword>
<dbReference type="AlphaFoldDB" id="A0A1I3KRF4"/>
<evidence type="ECO:0000256" key="1">
    <source>
        <dbReference type="SAM" id="SignalP"/>
    </source>
</evidence>
<dbReference type="EMBL" id="FORQ01000001">
    <property type="protein sequence ID" value="SFI75062.1"/>
    <property type="molecule type" value="Genomic_DNA"/>
</dbReference>
<dbReference type="RefSeq" id="WP_233701880.1">
    <property type="nucleotide sequence ID" value="NZ_FORQ01000001.1"/>
</dbReference>
<feature type="chain" id="PRO_5015317291" description="Secreted protein" evidence="1">
    <location>
        <begin position="27"/>
        <end position="225"/>
    </location>
</feature>
<reference evidence="3" key="1">
    <citation type="submission" date="2016-10" db="EMBL/GenBank/DDBJ databases">
        <authorList>
            <person name="Varghese N."/>
            <person name="Submissions S."/>
        </authorList>
    </citation>
    <scope>NUCLEOTIDE SEQUENCE [LARGE SCALE GENOMIC DNA]</scope>
    <source>
        <strain evidence="3">DSM 22251</strain>
    </source>
</reference>
<protein>
    <recommendedName>
        <fullName evidence="4">Secreted protein</fullName>
    </recommendedName>
</protein>
<sequence>MTNKLQRSLKISFAAFSLIFATNLSAQETEPAAFQNPPVNVEVMPGTRGISFQTIIDKKIKSAPKFGFFSVTDFNSDWNQEQLSDLMVLGKVTVDVFKNVRVGAGFQSTPGGIRPSAAIIYTYANPEWLVIAMPRVDLSKNATFETLGIVEYKPEINENWRFYSRLQGTYVHAVSADLHARSYLRARAGVTHKEFTFGLGANMEYYGPLKHNENNFGAFLQVALF</sequence>
<evidence type="ECO:0000313" key="3">
    <source>
        <dbReference type="Proteomes" id="UP000242560"/>
    </source>
</evidence>
<gene>
    <name evidence="2" type="ORF">SAMN05421638_0967</name>
</gene>
<proteinExistence type="predicted"/>
<feature type="signal peptide" evidence="1">
    <location>
        <begin position="1"/>
        <end position="26"/>
    </location>
</feature>